<dbReference type="Gene3D" id="1.20.1440.90">
    <property type="entry name" value="Phosphoenolpyruvate/pyruvate domain"/>
    <property type="match status" value="1"/>
</dbReference>
<keyword evidence="5" id="KW-0670">Pyruvate</keyword>
<dbReference type="InterPro" id="IPR033129">
    <property type="entry name" value="PEPCASE_His_AS"/>
</dbReference>
<sequence length="923" mass="103422">MISTTSTIIDFEKAERDAGFLISCFQEMLCCLGEEALAARLPRGGRGIDLGHYPDTERALQAYSIFFQLLNMAEENSAAQNRRTLEAEHGAASLEGLWGRTLLPVQQQGLSEEEARIVLSRVQVHPVLTAHPTEAKRKTVLELHRNIYLLLVKRENQMWTPAEQLDIRREITSAMETLWRTGEILFQKPSIADERANVAHYLENIFPDAITMMDRRLMKAWEAAGFSARSFKVPDDLPSIRFSSWVGGDRDGHPLVTADVTAETLGDMRLKSVGLIDAALRNLGSKLSLSDRLQDPGEELIGRMDTLRKKHGKRGMDAVRRNEREPWRQFINLMRVSLPPAIRGSGSGSGSAFRYHSARELLGDLAILTRSLEEIGAENIARELVFPLSRTVQSFGFHLASLDIRQNSRIHDLALTALIRAAGNGEQDETPYIDMSEEKKRELLDRELRSPRPFTRPDMQAGPEAESVLGCFRVLSGHIRSFGTEGIGSLIVSMTRSVSDLLSVYLFARETGLMTSIKGKSACIVPVVPLFETIGDLEKSPGILDAFLSHPVTESSLEYQRRRDGAKRRVMEVMIGYSDSNKDGGLLTSAWALYRAEEAMLEVGRRHNTCIRFFHGRGGSISRGAGPTHRFIRAQPYGACNGGMRFTEQGETIAQKYANRISAVYNLELFMAGVAGSLIRESRHEKAAHHLEPVMDRLSSASYSAYRTLIETEGFVTFFRQAAPVDIIEANRIGSRPSRRTGGDSLDDLRAIPWVFSWNQARFSLSGWYGVGSALEALNESDPEAFEDIRIRSHQWPPLRYIISNADTGLAAADLSVMRLYAGLVTEAGLRDKIMGMIEDEYRKTKRFIDILYSKPLATQRLNVNRFIELRREGLGLLHRWQVQRIAEWRKLLDDGRKEEADAMLPELFLTVNAISGGLRTTG</sequence>
<keyword evidence="6" id="KW-1185">Reference proteome</keyword>
<dbReference type="InterPro" id="IPR018129">
    <property type="entry name" value="PEP_COase_Lys_AS"/>
</dbReference>
<dbReference type="GO" id="GO:0005829">
    <property type="term" value="C:cytosol"/>
    <property type="evidence" value="ECO:0007669"/>
    <property type="project" value="TreeGrafter"/>
</dbReference>
<feature type="active site" evidence="4">
    <location>
        <position position="582"/>
    </location>
</feature>
<dbReference type="GO" id="GO:0006099">
    <property type="term" value="P:tricarboxylic acid cycle"/>
    <property type="evidence" value="ECO:0007669"/>
    <property type="project" value="InterPro"/>
</dbReference>
<dbReference type="GO" id="GO:0015977">
    <property type="term" value="P:carbon fixation"/>
    <property type="evidence" value="ECO:0007669"/>
    <property type="project" value="InterPro"/>
</dbReference>
<dbReference type="eggNOG" id="COG2352">
    <property type="taxonomic scope" value="Bacteria"/>
</dbReference>
<evidence type="ECO:0000256" key="3">
    <source>
        <dbReference type="PROSITE-ProRule" id="PRU10111"/>
    </source>
</evidence>
<evidence type="ECO:0000256" key="4">
    <source>
        <dbReference type="PROSITE-ProRule" id="PRU10112"/>
    </source>
</evidence>
<evidence type="ECO:0000313" key="5">
    <source>
        <dbReference type="EMBL" id="ABB24483.1"/>
    </source>
</evidence>
<dbReference type="Pfam" id="PF00311">
    <property type="entry name" value="PEPcase"/>
    <property type="match status" value="1"/>
</dbReference>
<gene>
    <name evidence="5" type="ordered locus">Plut_1629</name>
</gene>
<evidence type="ECO:0000313" key="6">
    <source>
        <dbReference type="Proteomes" id="UP000002709"/>
    </source>
</evidence>
<dbReference type="InterPro" id="IPR021135">
    <property type="entry name" value="PEP_COase"/>
</dbReference>
<dbReference type="GO" id="GO:0008964">
    <property type="term" value="F:phosphoenolpyruvate carboxylase activity"/>
    <property type="evidence" value="ECO:0007669"/>
    <property type="project" value="InterPro"/>
</dbReference>
<dbReference type="HOGENOM" id="CLU_006557_2_0_10"/>
<comment type="function">
    <text evidence="1">Forms oxaloacetate, a four-carbon dicarboxylic acid source for the tricarboxylic acid cycle.</text>
</comment>
<dbReference type="EMBL" id="CP000096">
    <property type="protein sequence ID" value="ABB24483.1"/>
    <property type="molecule type" value="Genomic_DNA"/>
</dbReference>
<keyword evidence="5" id="KW-0456">Lyase</keyword>
<dbReference type="RefSeq" id="WP_011358355.1">
    <property type="nucleotide sequence ID" value="NC_007512.1"/>
</dbReference>
<evidence type="ECO:0000256" key="1">
    <source>
        <dbReference type="ARBA" id="ARBA00003670"/>
    </source>
</evidence>
<dbReference type="PROSITE" id="PS00393">
    <property type="entry name" value="PEPCASE_2"/>
    <property type="match status" value="1"/>
</dbReference>
<dbReference type="InterPro" id="IPR015813">
    <property type="entry name" value="Pyrv/PenolPyrv_kinase-like_dom"/>
</dbReference>
<evidence type="ECO:0000256" key="2">
    <source>
        <dbReference type="ARBA" id="ARBA00022419"/>
    </source>
</evidence>
<proteinExistence type="predicted"/>
<dbReference type="KEGG" id="plt:Plut_1629"/>
<dbReference type="Proteomes" id="UP000002709">
    <property type="component" value="Chromosome"/>
</dbReference>
<dbReference type="SUPFAM" id="SSF51621">
    <property type="entry name" value="Phosphoenolpyruvate/pyruvate domain"/>
    <property type="match status" value="1"/>
</dbReference>
<organism evidence="5 6">
    <name type="scientific">Chlorobium luteolum (strain DSM 273 / BCRC 81028 / 2530)</name>
    <name type="common">Pelodictyon luteolum</name>
    <dbReference type="NCBI Taxonomy" id="319225"/>
    <lineage>
        <taxon>Bacteria</taxon>
        <taxon>Pseudomonadati</taxon>
        <taxon>Chlorobiota</taxon>
        <taxon>Chlorobiia</taxon>
        <taxon>Chlorobiales</taxon>
        <taxon>Chlorobiaceae</taxon>
        <taxon>Chlorobium/Pelodictyon group</taxon>
        <taxon>Pelodictyon</taxon>
    </lineage>
</organism>
<accession>Q3B2E8</accession>
<dbReference type="PROSITE" id="PS00781">
    <property type="entry name" value="PEPCASE_1"/>
    <property type="match status" value="1"/>
</dbReference>
<dbReference type="AlphaFoldDB" id="Q3B2E8"/>
<reference evidence="6" key="1">
    <citation type="submission" date="2005-08" db="EMBL/GenBank/DDBJ databases">
        <title>Complete sequence of Pelodictyon luteolum DSM 273.</title>
        <authorList>
            <consortium name="US DOE Joint Genome Institute"/>
            <person name="Copeland A."/>
            <person name="Lucas S."/>
            <person name="Lapidus A."/>
            <person name="Barry K."/>
            <person name="Detter J.C."/>
            <person name="Glavina T."/>
            <person name="Hammon N."/>
            <person name="Israni S."/>
            <person name="Pitluck S."/>
            <person name="Bryant D."/>
            <person name="Schmutz J."/>
            <person name="Larimer F."/>
            <person name="Land M."/>
            <person name="Kyrpides N."/>
            <person name="Ivanova N."/>
            <person name="Richardson P."/>
        </authorList>
    </citation>
    <scope>NUCLEOTIDE SEQUENCE [LARGE SCALE GENOMIC DNA]</scope>
    <source>
        <strain evidence="6">DSM 273 / BCRC 81028 / 2530</strain>
    </source>
</reference>
<dbReference type="OrthoDB" id="9768133at2"/>
<dbReference type="PRINTS" id="PR00150">
    <property type="entry name" value="PEPCARBXLASE"/>
</dbReference>
<name>Q3B2E8_CHLL3</name>
<dbReference type="STRING" id="319225.Plut_1629"/>
<dbReference type="PANTHER" id="PTHR30523:SF32">
    <property type="entry name" value="PHOSPHOENOLPYRUVATE CARBOXYLASE"/>
    <property type="match status" value="1"/>
</dbReference>
<dbReference type="PANTHER" id="PTHR30523">
    <property type="entry name" value="PHOSPHOENOLPYRUVATE CARBOXYLASE"/>
    <property type="match status" value="1"/>
</dbReference>
<feature type="active site" evidence="3">
    <location>
        <position position="131"/>
    </location>
</feature>
<protein>
    <recommendedName>
        <fullName evidence="2">Phosphoenolpyruvate carboxylase</fullName>
    </recommendedName>
</protein>